<feature type="transmembrane region" description="Helical" evidence="7">
    <location>
        <begin position="243"/>
        <end position="267"/>
    </location>
</feature>
<organism evidence="9 10">
    <name type="scientific">Streptomyces lichenis</name>
    <dbReference type="NCBI Taxonomy" id="2306967"/>
    <lineage>
        <taxon>Bacteria</taxon>
        <taxon>Bacillati</taxon>
        <taxon>Actinomycetota</taxon>
        <taxon>Actinomycetes</taxon>
        <taxon>Kitasatosporales</taxon>
        <taxon>Streptomycetaceae</taxon>
        <taxon>Streptomyces</taxon>
    </lineage>
</organism>
<evidence type="ECO:0000256" key="6">
    <source>
        <dbReference type="SAM" id="MobiDB-lite"/>
    </source>
</evidence>
<keyword evidence="5 7" id="KW-0472">Membrane</keyword>
<dbReference type="PANTHER" id="PTHR23513">
    <property type="entry name" value="INTEGRAL MEMBRANE EFFLUX PROTEIN-RELATED"/>
    <property type="match status" value="1"/>
</dbReference>
<evidence type="ECO:0000256" key="1">
    <source>
        <dbReference type="ARBA" id="ARBA00004651"/>
    </source>
</evidence>
<feature type="transmembrane region" description="Helical" evidence="7">
    <location>
        <begin position="88"/>
        <end position="108"/>
    </location>
</feature>
<keyword evidence="2" id="KW-1003">Cell membrane</keyword>
<accession>A0ABT0I9Y8</accession>
<dbReference type="PANTHER" id="PTHR23513:SF18">
    <property type="entry name" value="INTEGRAL MEMBRANE PROTEIN"/>
    <property type="match status" value="1"/>
</dbReference>
<reference evidence="9 10" key="1">
    <citation type="submission" date="2022-04" db="EMBL/GenBank/DDBJ databases">
        <title>Streptomyces sp. nov. LCR6-01 isolated from Lichen of Dirinaria sp.</title>
        <authorList>
            <person name="Kanchanasin P."/>
            <person name="Tanasupawat S."/>
            <person name="Phongsopitanun W."/>
        </authorList>
    </citation>
    <scope>NUCLEOTIDE SEQUENCE [LARGE SCALE GENOMIC DNA]</scope>
    <source>
        <strain evidence="9 10">LCR6-01</strain>
    </source>
</reference>
<proteinExistence type="predicted"/>
<keyword evidence="3 7" id="KW-0812">Transmembrane</keyword>
<keyword evidence="4 7" id="KW-1133">Transmembrane helix</keyword>
<dbReference type="InterPro" id="IPR036259">
    <property type="entry name" value="MFS_trans_sf"/>
</dbReference>
<feature type="transmembrane region" description="Helical" evidence="7">
    <location>
        <begin position="329"/>
        <end position="352"/>
    </location>
</feature>
<dbReference type="Proteomes" id="UP001522868">
    <property type="component" value="Unassembled WGS sequence"/>
</dbReference>
<dbReference type="SUPFAM" id="SSF103473">
    <property type="entry name" value="MFS general substrate transporter"/>
    <property type="match status" value="1"/>
</dbReference>
<evidence type="ECO:0000256" key="2">
    <source>
        <dbReference type="ARBA" id="ARBA00022475"/>
    </source>
</evidence>
<feature type="transmembrane region" description="Helical" evidence="7">
    <location>
        <begin position="182"/>
        <end position="201"/>
    </location>
</feature>
<evidence type="ECO:0000259" key="8">
    <source>
        <dbReference type="PROSITE" id="PS50850"/>
    </source>
</evidence>
<gene>
    <name evidence="9" type="ORF">M1O15_12190</name>
</gene>
<keyword evidence="10" id="KW-1185">Reference proteome</keyword>
<comment type="subcellular location">
    <subcellularLocation>
        <location evidence="1">Cell membrane</location>
        <topology evidence="1">Multi-pass membrane protein</topology>
    </subcellularLocation>
</comment>
<dbReference type="InterPro" id="IPR020846">
    <property type="entry name" value="MFS_dom"/>
</dbReference>
<evidence type="ECO:0000256" key="3">
    <source>
        <dbReference type="ARBA" id="ARBA00022692"/>
    </source>
</evidence>
<evidence type="ECO:0000256" key="4">
    <source>
        <dbReference type="ARBA" id="ARBA00022989"/>
    </source>
</evidence>
<dbReference type="PROSITE" id="PS50850">
    <property type="entry name" value="MFS"/>
    <property type="match status" value="1"/>
</dbReference>
<feature type="transmembrane region" description="Helical" evidence="7">
    <location>
        <begin position="28"/>
        <end position="46"/>
    </location>
</feature>
<dbReference type="RefSeq" id="WP_248633728.1">
    <property type="nucleotide sequence ID" value="NZ_JALPTH010000009.1"/>
</dbReference>
<feature type="region of interest" description="Disordered" evidence="6">
    <location>
        <begin position="204"/>
        <end position="223"/>
    </location>
</feature>
<dbReference type="Gene3D" id="1.20.1250.20">
    <property type="entry name" value="MFS general substrate transporter like domains"/>
    <property type="match status" value="1"/>
</dbReference>
<evidence type="ECO:0000313" key="9">
    <source>
        <dbReference type="EMBL" id="MCK8678142.1"/>
    </source>
</evidence>
<evidence type="ECO:0000313" key="10">
    <source>
        <dbReference type="Proteomes" id="UP001522868"/>
    </source>
</evidence>
<feature type="transmembrane region" description="Helical" evidence="7">
    <location>
        <begin position="279"/>
        <end position="298"/>
    </location>
</feature>
<name>A0ABT0I9Y8_9ACTN</name>
<feature type="transmembrane region" description="Helical" evidence="7">
    <location>
        <begin position="114"/>
        <end position="136"/>
    </location>
</feature>
<feature type="transmembrane region" description="Helical" evidence="7">
    <location>
        <begin position="393"/>
        <end position="415"/>
    </location>
</feature>
<dbReference type="CDD" id="cd06173">
    <property type="entry name" value="MFS_MefA_like"/>
    <property type="match status" value="1"/>
</dbReference>
<protein>
    <submittedName>
        <fullName evidence="9">MFS transporter</fullName>
    </submittedName>
</protein>
<evidence type="ECO:0000256" key="5">
    <source>
        <dbReference type="ARBA" id="ARBA00023136"/>
    </source>
</evidence>
<sequence>MTTEPTDAPAPPGPGGERQVRRLVVGEGLAATVDALFLVWLTLFVLDLSEPGLATGFVLVAVALPRAALLLPAGVLVDRLGAARVTAVACWLRVAVLLALVAVVTFGSPSLTTVALLAALLGVADAAYFPAALALIPAVVPTGKLSRVNALVQGAESGGDLVGPAVAAGVIAAVGFDATLGGIAALAALAAVALSTLLRAARRGEGTDPGTADPDGADGEELSSPRALGAGLAYAWNEPLVRAMLAAVALINIAVVGPVLVGGAVLAEQRLGGAGSFGIVLSGFGAGSLAGSLLAGWWPPTRRGWTVVGGVAAIGAGMAGLAATTQVAAATAVVGLIGLGSAFLGVVIVATLQERVPSRLLGRVTSLVVLATVAFDPLSYVVAGVLLPYGTTALFLVCGGAVLACAALVAASPAIRSLR</sequence>
<comment type="caution">
    <text evidence="9">The sequence shown here is derived from an EMBL/GenBank/DDBJ whole genome shotgun (WGS) entry which is preliminary data.</text>
</comment>
<feature type="transmembrane region" description="Helical" evidence="7">
    <location>
        <begin position="364"/>
        <end position="387"/>
    </location>
</feature>
<dbReference type="Pfam" id="PF07690">
    <property type="entry name" value="MFS_1"/>
    <property type="match status" value="1"/>
</dbReference>
<feature type="domain" description="Major facilitator superfamily (MFS) profile" evidence="8">
    <location>
        <begin position="19"/>
        <end position="416"/>
    </location>
</feature>
<dbReference type="EMBL" id="JALPTH010000009">
    <property type="protein sequence ID" value="MCK8678142.1"/>
    <property type="molecule type" value="Genomic_DNA"/>
</dbReference>
<feature type="transmembrane region" description="Helical" evidence="7">
    <location>
        <begin position="52"/>
        <end position="76"/>
    </location>
</feature>
<feature type="transmembrane region" description="Helical" evidence="7">
    <location>
        <begin position="305"/>
        <end position="323"/>
    </location>
</feature>
<evidence type="ECO:0000256" key="7">
    <source>
        <dbReference type="SAM" id="Phobius"/>
    </source>
</evidence>
<dbReference type="InterPro" id="IPR011701">
    <property type="entry name" value="MFS"/>
</dbReference>